<dbReference type="InterPro" id="IPR012467">
    <property type="entry name" value="DUF1684"/>
</dbReference>
<evidence type="ECO:0000256" key="1">
    <source>
        <dbReference type="SAM" id="SignalP"/>
    </source>
</evidence>
<comment type="caution">
    <text evidence="2">The sequence shown here is derived from an EMBL/GenBank/DDBJ whole genome shotgun (WGS) entry which is preliminary data.</text>
</comment>
<sequence>MKKILLVFALLIALCSDTLFAQDYKEYMKLYREGYKSSFTTNPTAPLKAEDMINIHFYEPDEKYVMQANIELIINSTPFKMPTYDGSSKEFIRYATATGKVNGKNIKLTLYKNLELSNNPTYKDYLFLPFTDLTNDKETYGGGRYMDFRIQEIENGKLIIDFNKAYNPYCAYSTGYRCPVPPEENNLNIKISAGERKYTGAIKNRIL</sequence>
<dbReference type="PANTHER" id="PTHR41913">
    <property type="entry name" value="DUF1684 DOMAIN-CONTAINING PROTEIN"/>
    <property type="match status" value="1"/>
</dbReference>
<evidence type="ECO:0000313" key="3">
    <source>
        <dbReference type="Proteomes" id="UP001337681"/>
    </source>
</evidence>
<protein>
    <submittedName>
        <fullName evidence="2">DUF1684 domain-containing protein</fullName>
    </submittedName>
</protein>
<accession>A0ABU7H2P5</accession>
<dbReference type="Pfam" id="PF07920">
    <property type="entry name" value="DUF1684"/>
    <property type="match status" value="1"/>
</dbReference>
<keyword evidence="1" id="KW-0732">Signal</keyword>
<dbReference type="EMBL" id="JAZDQU010000002">
    <property type="protein sequence ID" value="MEE1885430.1"/>
    <property type="molecule type" value="Genomic_DNA"/>
</dbReference>
<evidence type="ECO:0000313" key="2">
    <source>
        <dbReference type="EMBL" id="MEE1885430.1"/>
    </source>
</evidence>
<gene>
    <name evidence="2" type="ORF">VRU49_08385</name>
</gene>
<name>A0ABU7H2P5_9SPHI</name>
<feature type="signal peptide" evidence="1">
    <location>
        <begin position="1"/>
        <end position="21"/>
    </location>
</feature>
<proteinExistence type="predicted"/>
<dbReference type="RefSeq" id="WP_330146328.1">
    <property type="nucleotide sequence ID" value="NZ_JAZDQU010000002.1"/>
</dbReference>
<dbReference type="Proteomes" id="UP001337681">
    <property type="component" value="Unassembled WGS sequence"/>
</dbReference>
<reference evidence="2 3" key="1">
    <citation type="submission" date="2024-01" db="EMBL/GenBank/DDBJ databases">
        <title>Pedobacter sp. nov., isolated from oil-contaminated soil.</title>
        <authorList>
            <person name="Le N.T.T."/>
        </authorList>
    </citation>
    <scope>NUCLEOTIDE SEQUENCE [LARGE SCALE GENOMIC DNA]</scope>
    <source>
        <strain evidence="2 3">VNH31</strain>
    </source>
</reference>
<keyword evidence="3" id="KW-1185">Reference proteome</keyword>
<organism evidence="2 3">
    <name type="scientific">Pedobacter flavus</name>
    <dbReference type="NCBI Taxonomy" id="3113906"/>
    <lineage>
        <taxon>Bacteria</taxon>
        <taxon>Pseudomonadati</taxon>
        <taxon>Bacteroidota</taxon>
        <taxon>Sphingobacteriia</taxon>
        <taxon>Sphingobacteriales</taxon>
        <taxon>Sphingobacteriaceae</taxon>
        <taxon>Pedobacter</taxon>
    </lineage>
</organism>
<feature type="chain" id="PRO_5045412552" evidence="1">
    <location>
        <begin position="22"/>
        <end position="207"/>
    </location>
</feature>
<dbReference type="PANTHER" id="PTHR41913:SF1">
    <property type="entry name" value="DUF1684 DOMAIN-CONTAINING PROTEIN"/>
    <property type="match status" value="1"/>
</dbReference>